<dbReference type="GO" id="GO:0005524">
    <property type="term" value="F:ATP binding"/>
    <property type="evidence" value="ECO:0007669"/>
    <property type="project" value="UniProtKB-KW"/>
</dbReference>
<dbReference type="HOGENOM" id="CLU_1158861_0_0_1"/>
<dbReference type="eggNOG" id="KOG2749">
    <property type="taxonomic scope" value="Eukaryota"/>
</dbReference>
<reference evidence="5 6" key="1">
    <citation type="journal article" date="2011" name="Science">
        <title>The ecoresponsive genome of Daphnia pulex.</title>
        <authorList>
            <person name="Colbourne J.K."/>
            <person name="Pfrender M.E."/>
            <person name="Gilbert D."/>
            <person name="Thomas W.K."/>
            <person name="Tucker A."/>
            <person name="Oakley T.H."/>
            <person name="Tokishita S."/>
            <person name="Aerts A."/>
            <person name="Arnold G.J."/>
            <person name="Basu M.K."/>
            <person name="Bauer D.J."/>
            <person name="Caceres C.E."/>
            <person name="Carmel L."/>
            <person name="Casola C."/>
            <person name="Choi J.H."/>
            <person name="Detter J.C."/>
            <person name="Dong Q."/>
            <person name="Dusheyko S."/>
            <person name="Eads B.D."/>
            <person name="Frohlich T."/>
            <person name="Geiler-Samerotte K.A."/>
            <person name="Gerlach D."/>
            <person name="Hatcher P."/>
            <person name="Jogdeo S."/>
            <person name="Krijgsveld J."/>
            <person name="Kriventseva E.V."/>
            <person name="Kultz D."/>
            <person name="Laforsch C."/>
            <person name="Lindquist E."/>
            <person name="Lopez J."/>
            <person name="Manak J.R."/>
            <person name="Muller J."/>
            <person name="Pangilinan J."/>
            <person name="Patwardhan R.P."/>
            <person name="Pitluck S."/>
            <person name="Pritham E.J."/>
            <person name="Rechtsteiner A."/>
            <person name="Rho M."/>
            <person name="Rogozin I.B."/>
            <person name="Sakarya O."/>
            <person name="Salamov A."/>
            <person name="Schaack S."/>
            <person name="Shapiro H."/>
            <person name="Shiga Y."/>
            <person name="Skalitzky C."/>
            <person name="Smith Z."/>
            <person name="Souvorov A."/>
            <person name="Sung W."/>
            <person name="Tang Z."/>
            <person name="Tsuchiya D."/>
            <person name="Tu H."/>
            <person name="Vos H."/>
            <person name="Wang M."/>
            <person name="Wolf Y.I."/>
            <person name="Yamagata H."/>
            <person name="Yamada T."/>
            <person name="Ye Y."/>
            <person name="Shaw J.R."/>
            <person name="Andrews J."/>
            <person name="Crease T.J."/>
            <person name="Tang H."/>
            <person name="Lucas S.M."/>
            <person name="Robertson H.M."/>
            <person name="Bork P."/>
            <person name="Koonin E.V."/>
            <person name="Zdobnov E.M."/>
            <person name="Grigoriev I.V."/>
            <person name="Lynch M."/>
            <person name="Boore J.L."/>
        </authorList>
    </citation>
    <scope>NUCLEOTIDE SEQUENCE [LARGE SCALE GENOMIC DNA]</scope>
</reference>
<dbReference type="AlphaFoldDB" id="E9I513"/>
<keyword evidence="2" id="KW-0067">ATP-binding</keyword>
<dbReference type="InterPro" id="IPR032319">
    <property type="entry name" value="CLP1_P"/>
</dbReference>
<dbReference type="KEGG" id="dpx:DAPPUDRAFT_122726"/>
<dbReference type="PANTHER" id="PTHR12755">
    <property type="entry name" value="CLEAVAGE/POLYADENYLATION FACTOR IA SUBUNIT CLP1P"/>
    <property type="match status" value="1"/>
</dbReference>
<dbReference type="STRING" id="6669.E9I513"/>
<dbReference type="EMBL" id="GL735324">
    <property type="protein sequence ID" value="EFX60918.1"/>
    <property type="molecule type" value="Genomic_DNA"/>
</dbReference>
<accession>E9I513</accession>
<keyword evidence="1" id="KW-0547">Nucleotide-binding</keyword>
<feature type="domain" description="Clp1 P-loop" evidence="4">
    <location>
        <begin position="49"/>
        <end position="190"/>
    </location>
</feature>
<dbReference type="InterPro" id="IPR038238">
    <property type="entry name" value="Clp1_C_sf"/>
</dbReference>
<dbReference type="InterPro" id="IPR027417">
    <property type="entry name" value="P-loop_NTPase"/>
</dbReference>
<organism evidence="5 6">
    <name type="scientific">Daphnia pulex</name>
    <name type="common">Water flea</name>
    <dbReference type="NCBI Taxonomy" id="6669"/>
    <lineage>
        <taxon>Eukaryota</taxon>
        <taxon>Metazoa</taxon>
        <taxon>Ecdysozoa</taxon>
        <taxon>Arthropoda</taxon>
        <taxon>Crustacea</taxon>
        <taxon>Branchiopoda</taxon>
        <taxon>Diplostraca</taxon>
        <taxon>Cladocera</taxon>
        <taxon>Anomopoda</taxon>
        <taxon>Daphniidae</taxon>
        <taxon>Daphnia</taxon>
    </lineage>
</organism>
<dbReference type="FunFam" id="3.40.50.300:FF:002831">
    <property type="entry name" value="Uncharacterized protein"/>
    <property type="match status" value="1"/>
</dbReference>
<feature type="non-terminal residue" evidence="5">
    <location>
        <position position="240"/>
    </location>
</feature>
<dbReference type="Gene3D" id="2.40.30.330">
    <property type="entry name" value="Pre-mRNA cleavage complex subunit Clp1, C-terminal domain"/>
    <property type="match status" value="1"/>
</dbReference>
<dbReference type="PhylomeDB" id="E9I513"/>
<dbReference type="Gene3D" id="3.40.50.300">
    <property type="entry name" value="P-loop containing nucleotide triphosphate hydrolases"/>
    <property type="match status" value="1"/>
</dbReference>
<dbReference type="Proteomes" id="UP000000305">
    <property type="component" value="Unassembled WGS sequence"/>
</dbReference>
<dbReference type="InterPro" id="IPR010655">
    <property type="entry name" value="Clp1_C"/>
</dbReference>
<evidence type="ECO:0000313" key="5">
    <source>
        <dbReference type="EMBL" id="EFX60918.1"/>
    </source>
</evidence>
<sequence length="240" mass="27503">MSEEQRQKESEVVQEFKLEQDNELRFEVESKEKVTLEALLVQWQLNVLGPADVEEGFSQVCPLIYHYGYKEPGSNVMLYNLLVTKLAQTVAERMEANRQSRRENAVSGVIINTCGWVKGQGYQMLIHAAKAFEVDLIIVLDQERRYNELVRDLPETVKVVFQPKSGGVVERSRQARVESRDKKIREYFYGSAAQFYPHSFEVRFSDVKIFKIGAPALPDSLMPLGMKAEDQLTKLVTVQP</sequence>
<gene>
    <name evidence="5" type="ORF">DAPPUDRAFT_122726</name>
</gene>
<evidence type="ECO:0000259" key="3">
    <source>
        <dbReference type="Pfam" id="PF06807"/>
    </source>
</evidence>
<dbReference type="GO" id="GO:0005634">
    <property type="term" value="C:nucleus"/>
    <property type="evidence" value="ECO:0000318"/>
    <property type="project" value="GO_Central"/>
</dbReference>
<protein>
    <submittedName>
        <fullName evidence="5">Uncharacterized protein</fullName>
    </submittedName>
</protein>
<evidence type="ECO:0000259" key="4">
    <source>
        <dbReference type="Pfam" id="PF16575"/>
    </source>
</evidence>
<dbReference type="Pfam" id="PF16575">
    <property type="entry name" value="CLP1_P"/>
    <property type="match status" value="1"/>
</dbReference>
<dbReference type="FunFam" id="2.40.30.330:FF:000009">
    <property type="entry name" value="Uncharacterized protein"/>
    <property type="match status" value="1"/>
</dbReference>
<evidence type="ECO:0000256" key="2">
    <source>
        <dbReference type="ARBA" id="ARBA00022840"/>
    </source>
</evidence>
<dbReference type="InterPro" id="IPR045116">
    <property type="entry name" value="Clp1/Grc3"/>
</dbReference>
<dbReference type="InParanoid" id="E9I513"/>
<proteinExistence type="predicted"/>
<dbReference type="GO" id="GO:0051731">
    <property type="term" value="F:polynucleotide 5'-hydroxyl-kinase activity"/>
    <property type="evidence" value="ECO:0000318"/>
    <property type="project" value="GO_Central"/>
</dbReference>
<feature type="domain" description="Clp1 C-terminal" evidence="3">
    <location>
        <begin position="196"/>
        <end position="239"/>
    </location>
</feature>
<dbReference type="Pfam" id="PF06807">
    <property type="entry name" value="Clp1"/>
    <property type="match status" value="1"/>
</dbReference>
<dbReference type="OrthoDB" id="258143at2759"/>
<evidence type="ECO:0000256" key="1">
    <source>
        <dbReference type="ARBA" id="ARBA00022741"/>
    </source>
</evidence>
<evidence type="ECO:0000313" key="6">
    <source>
        <dbReference type="Proteomes" id="UP000000305"/>
    </source>
</evidence>
<dbReference type="GO" id="GO:0031124">
    <property type="term" value="P:mRNA 3'-end processing"/>
    <property type="evidence" value="ECO:0007669"/>
    <property type="project" value="InterPro"/>
</dbReference>
<dbReference type="GO" id="GO:0006388">
    <property type="term" value="P:tRNA splicing, via endonucleolytic cleavage and ligation"/>
    <property type="evidence" value="ECO:0000318"/>
    <property type="project" value="GO_Central"/>
</dbReference>
<name>E9I513_DAPPU</name>
<dbReference type="PANTHER" id="PTHR12755:SF6">
    <property type="entry name" value="POLYRIBONUCLEOTIDE 5'-HYDROXYL-KINASE CLP1"/>
    <property type="match status" value="1"/>
</dbReference>
<keyword evidence="6" id="KW-1185">Reference proteome</keyword>